<dbReference type="EMBL" id="GGEC01009934">
    <property type="protein sequence ID" value="MBW90417.1"/>
    <property type="molecule type" value="Transcribed_RNA"/>
</dbReference>
<reference evidence="1" key="1">
    <citation type="submission" date="2018-02" db="EMBL/GenBank/DDBJ databases">
        <title>Rhizophora mucronata_Transcriptome.</title>
        <authorList>
            <person name="Meera S.P."/>
            <person name="Sreeshan A."/>
            <person name="Augustine A."/>
        </authorList>
    </citation>
    <scope>NUCLEOTIDE SEQUENCE</scope>
    <source>
        <tissue evidence="1">Leaf</tissue>
    </source>
</reference>
<evidence type="ECO:0000313" key="1">
    <source>
        <dbReference type="EMBL" id="MBW90417.1"/>
    </source>
</evidence>
<sequence>MSSPSCALFSFPRLVHLILRVLLRGRSFLPPILLYVFSRILKISVCLIPQSPKPILHI</sequence>
<dbReference type="EMBL" id="GGEC01009935">
    <property type="protein sequence ID" value="MBW90418.1"/>
    <property type="molecule type" value="Transcribed_RNA"/>
</dbReference>
<protein>
    <submittedName>
        <fullName evidence="2">Ras-related protein RABF2b isoform X2</fullName>
    </submittedName>
    <submittedName>
        <fullName evidence="3">Ras-related protein RABF2b-like isoform X1</fullName>
    </submittedName>
</protein>
<dbReference type="EMBL" id="GGEC01009936">
    <property type="protein sequence ID" value="MBW90419.1"/>
    <property type="molecule type" value="Transcribed_RNA"/>
</dbReference>
<proteinExistence type="predicted"/>
<name>A0A2P2JAJ0_RHIMU</name>
<accession>A0A2P2JAJ0</accession>
<dbReference type="AlphaFoldDB" id="A0A2P2JAJ0"/>
<organism evidence="1">
    <name type="scientific">Rhizophora mucronata</name>
    <name type="common">Asiatic mangrove</name>
    <dbReference type="NCBI Taxonomy" id="61149"/>
    <lineage>
        <taxon>Eukaryota</taxon>
        <taxon>Viridiplantae</taxon>
        <taxon>Streptophyta</taxon>
        <taxon>Embryophyta</taxon>
        <taxon>Tracheophyta</taxon>
        <taxon>Spermatophyta</taxon>
        <taxon>Magnoliopsida</taxon>
        <taxon>eudicotyledons</taxon>
        <taxon>Gunneridae</taxon>
        <taxon>Pentapetalae</taxon>
        <taxon>rosids</taxon>
        <taxon>fabids</taxon>
        <taxon>Malpighiales</taxon>
        <taxon>Rhizophoraceae</taxon>
        <taxon>Rhizophora</taxon>
    </lineage>
</organism>
<evidence type="ECO:0000313" key="3">
    <source>
        <dbReference type="EMBL" id="MBW90419.1"/>
    </source>
</evidence>
<evidence type="ECO:0000313" key="2">
    <source>
        <dbReference type="EMBL" id="MBW90418.1"/>
    </source>
</evidence>